<keyword evidence="3" id="KW-1185">Reference proteome</keyword>
<proteinExistence type="predicted"/>
<protein>
    <submittedName>
        <fullName evidence="2">Uncharacterized protein</fullName>
    </submittedName>
</protein>
<evidence type="ECO:0000256" key="1">
    <source>
        <dbReference type="SAM" id="MobiDB-lite"/>
    </source>
</evidence>
<dbReference type="Proteomes" id="UP000314294">
    <property type="component" value="Unassembled WGS sequence"/>
</dbReference>
<evidence type="ECO:0000313" key="3">
    <source>
        <dbReference type="Proteomes" id="UP000314294"/>
    </source>
</evidence>
<feature type="region of interest" description="Disordered" evidence="1">
    <location>
        <begin position="233"/>
        <end position="253"/>
    </location>
</feature>
<reference evidence="2 3" key="1">
    <citation type="submission" date="2019-03" db="EMBL/GenBank/DDBJ databases">
        <title>First draft genome of Liparis tanakae, snailfish: a comprehensive survey of snailfish specific genes.</title>
        <authorList>
            <person name="Kim W."/>
            <person name="Song I."/>
            <person name="Jeong J.-H."/>
            <person name="Kim D."/>
            <person name="Kim S."/>
            <person name="Ryu S."/>
            <person name="Song J.Y."/>
            <person name="Lee S.K."/>
        </authorList>
    </citation>
    <scope>NUCLEOTIDE SEQUENCE [LARGE SCALE GENOMIC DNA]</scope>
    <source>
        <tissue evidence="2">Muscle</tissue>
    </source>
</reference>
<evidence type="ECO:0000313" key="2">
    <source>
        <dbReference type="EMBL" id="TNN76540.1"/>
    </source>
</evidence>
<sequence>MGKTTVLDDPQIPPVTCSGGPRSLPIEEGEPNPRLIKPRCLRHDRTRVCVKETARGGWCVMPPTLSLKADVDSSKYSAWSRVSGGRRQCAEGTSSSPLSSVQCKVEDRDEEVFSEGLGVGGRQRCQACSLLINLDRFSLFVMRGHERFHIGKAHLPPRLSSATVPIDNSIGGQLLVARRGVWTQQVCQSKCKGGWSCDGLHLCEFFDSAMCFNYFRKEEAEVEEVASSITYQTGHSRSDDVTTSPNRTPQMSAPEEAVVLRRSGVEGPPVTVGEVGVDRLVVVVAVVDYGHWVGGPRDIDRLLLFSPVLDWLELAES</sequence>
<accession>A0A4Z2IF58</accession>
<feature type="region of interest" description="Disordered" evidence="1">
    <location>
        <begin position="1"/>
        <end position="31"/>
    </location>
</feature>
<dbReference type="EMBL" id="SRLO01000092">
    <property type="protein sequence ID" value="TNN76540.1"/>
    <property type="molecule type" value="Genomic_DNA"/>
</dbReference>
<gene>
    <name evidence="2" type="ORF">EYF80_013190</name>
</gene>
<name>A0A4Z2IF58_9TELE</name>
<comment type="caution">
    <text evidence="2">The sequence shown here is derived from an EMBL/GenBank/DDBJ whole genome shotgun (WGS) entry which is preliminary data.</text>
</comment>
<feature type="compositionally biased region" description="Polar residues" evidence="1">
    <location>
        <begin position="233"/>
        <end position="251"/>
    </location>
</feature>
<organism evidence="2 3">
    <name type="scientific">Liparis tanakae</name>
    <name type="common">Tanaka's snailfish</name>
    <dbReference type="NCBI Taxonomy" id="230148"/>
    <lineage>
        <taxon>Eukaryota</taxon>
        <taxon>Metazoa</taxon>
        <taxon>Chordata</taxon>
        <taxon>Craniata</taxon>
        <taxon>Vertebrata</taxon>
        <taxon>Euteleostomi</taxon>
        <taxon>Actinopterygii</taxon>
        <taxon>Neopterygii</taxon>
        <taxon>Teleostei</taxon>
        <taxon>Neoteleostei</taxon>
        <taxon>Acanthomorphata</taxon>
        <taxon>Eupercaria</taxon>
        <taxon>Perciformes</taxon>
        <taxon>Cottioidei</taxon>
        <taxon>Cottales</taxon>
        <taxon>Liparidae</taxon>
        <taxon>Liparis</taxon>
    </lineage>
</organism>
<dbReference type="AlphaFoldDB" id="A0A4Z2IF58"/>